<reference evidence="1" key="1">
    <citation type="submission" date="2017-08" db="EMBL/GenBank/DDBJ databases">
        <authorList>
            <person name="Imhoff J.F."/>
            <person name="Rahn T."/>
            <person name="Kuenzel S."/>
            <person name="Neulinger S.C."/>
        </authorList>
    </citation>
    <scope>NUCLEOTIDE SEQUENCE</scope>
    <source>
        <strain evidence="1">DSM 11080</strain>
    </source>
</reference>
<gene>
    <name evidence="1" type="ORF">CKO40_02180</name>
</gene>
<dbReference type="EMBL" id="NRSJ01000002">
    <property type="protein sequence ID" value="MBK1703388.1"/>
    <property type="molecule type" value="Genomic_DNA"/>
</dbReference>
<dbReference type="RefSeq" id="WP_200344297.1">
    <property type="nucleotide sequence ID" value="NZ_NRSJ01000002.1"/>
</dbReference>
<evidence type="ECO:0000313" key="2">
    <source>
        <dbReference type="Proteomes" id="UP001296776"/>
    </source>
</evidence>
<organism evidence="1 2">
    <name type="scientific">Halochromatium glycolicum</name>
    <dbReference type="NCBI Taxonomy" id="85075"/>
    <lineage>
        <taxon>Bacteria</taxon>
        <taxon>Pseudomonadati</taxon>
        <taxon>Pseudomonadota</taxon>
        <taxon>Gammaproteobacteria</taxon>
        <taxon>Chromatiales</taxon>
        <taxon>Chromatiaceae</taxon>
        <taxon>Halochromatium</taxon>
    </lineage>
</organism>
<name>A0AAJ0U1A2_9GAMM</name>
<dbReference type="AlphaFoldDB" id="A0AAJ0U1A2"/>
<evidence type="ECO:0000313" key="1">
    <source>
        <dbReference type="EMBL" id="MBK1703388.1"/>
    </source>
</evidence>
<comment type="caution">
    <text evidence="1">The sequence shown here is derived from an EMBL/GenBank/DDBJ whole genome shotgun (WGS) entry which is preliminary data.</text>
</comment>
<accession>A0AAJ0U1A2</accession>
<keyword evidence="2" id="KW-1185">Reference proteome</keyword>
<dbReference type="Proteomes" id="UP001296776">
    <property type="component" value="Unassembled WGS sequence"/>
</dbReference>
<proteinExistence type="predicted"/>
<sequence>MSTRAWYDYYIIDPESGTMTLAMRFYKWGDGTPENALAEYRLFNKRMQQLGGQLPVAWLDRLLRDQLGDLHATLPPQFATAAFLFLLQRASDEEQRQFWHRYKPPEERPDFHLRFALDEALTAKPFEIPPQTDPLLERVRRFLATAHFLRPWRDYALRLDLLDWLQYITQPTRSADMGAIAGDWLPAWDIAYRFRFFFWIDSQRPLRIGQMAIELCRRDGTDLLSVTDATADEWECEQRDALREIVRASDINITSLALLQHDYATTPDRFWPFREQPNPEETTRRARLEALRPSRNILVRQIDKRFGPAVADETRSILEQIDDFDLLLELTGPVIEAADSAAWLRALRHVCGS</sequence>
<protein>
    <submittedName>
        <fullName evidence="1">Uncharacterized protein</fullName>
    </submittedName>
</protein>
<reference evidence="1" key="2">
    <citation type="journal article" date="2020" name="Microorganisms">
        <title>Osmotic Adaptation and Compatible Solute Biosynthesis of Phototrophic Bacteria as Revealed from Genome Analyses.</title>
        <authorList>
            <person name="Imhoff J.F."/>
            <person name="Rahn T."/>
            <person name="Kunzel S."/>
            <person name="Keller A."/>
            <person name="Neulinger S.C."/>
        </authorList>
    </citation>
    <scope>NUCLEOTIDE SEQUENCE</scope>
    <source>
        <strain evidence="1">DSM 11080</strain>
    </source>
</reference>